<dbReference type="Proteomes" id="UP000075230">
    <property type="component" value="Unassembled WGS sequence"/>
</dbReference>
<keyword evidence="1" id="KW-0812">Transmembrane</keyword>
<feature type="transmembrane region" description="Helical" evidence="1">
    <location>
        <begin position="12"/>
        <end position="30"/>
    </location>
</feature>
<gene>
    <name evidence="2" type="ORF">RIB2604_01600040</name>
</gene>
<proteinExistence type="predicted"/>
<feature type="transmembrane region" description="Helical" evidence="1">
    <location>
        <begin position="116"/>
        <end position="135"/>
    </location>
</feature>
<reference evidence="3" key="2">
    <citation type="submission" date="2016-02" db="EMBL/GenBank/DDBJ databases">
        <title>Genome sequencing of Aspergillus luchuensis NBRC 4314.</title>
        <authorList>
            <person name="Yamada O."/>
        </authorList>
    </citation>
    <scope>NUCLEOTIDE SEQUENCE [LARGE SCALE GENOMIC DNA]</scope>
    <source>
        <strain evidence="3">RIB 2604</strain>
    </source>
</reference>
<dbReference type="EMBL" id="BCWF01000016">
    <property type="protein sequence ID" value="GAT22589.1"/>
    <property type="molecule type" value="Genomic_DNA"/>
</dbReference>
<keyword evidence="1" id="KW-0472">Membrane</keyword>
<reference evidence="2 3" key="1">
    <citation type="journal article" date="2016" name="DNA Res.">
        <title>Genome sequence of Aspergillus luchuensis NBRC 4314.</title>
        <authorList>
            <person name="Yamada O."/>
            <person name="Machida M."/>
            <person name="Hosoyama A."/>
            <person name="Goto M."/>
            <person name="Takahashi T."/>
            <person name="Futagami T."/>
            <person name="Yamagata Y."/>
            <person name="Takeuchi M."/>
            <person name="Kobayashi T."/>
            <person name="Koike H."/>
            <person name="Abe K."/>
            <person name="Asai K."/>
            <person name="Arita M."/>
            <person name="Fujita N."/>
            <person name="Fukuda K."/>
            <person name="Higa K."/>
            <person name="Horikawa H."/>
            <person name="Ishikawa T."/>
            <person name="Jinno K."/>
            <person name="Kato Y."/>
            <person name="Kirimura K."/>
            <person name="Mizutani O."/>
            <person name="Nakasone K."/>
            <person name="Sano M."/>
            <person name="Shiraishi Y."/>
            <person name="Tsukahara M."/>
            <person name="Gomi K."/>
        </authorList>
    </citation>
    <scope>NUCLEOTIDE SEQUENCE [LARGE SCALE GENOMIC DNA]</scope>
    <source>
        <strain evidence="2 3">RIB 2604</strain>
    </source>
</reference>
<evidence type="ECO:0000256" key="1">
    <source>
        <dbReference type="SAM" id="Phobius"/>
    </source>
</evidence>
<evidence type="ECO:0000313" key="2">
    <source>
        <dbReference type="EMBL" id="GAT22589.1"/>
    </source>
</evidence>
<evidence type="ECO:0000313" key="3">
    <source>
        <dbReference type="Proteomes" id="UP000075230"/>
    </source>
</evidence>
<accession>A0A146FA73</accession>
<sequence length="140" mass="14937">MTSELAVKNLTAFWASISFTLAVIIVQPIHTNPTTVGDLNAPLLLRAPGFHGYLCLSAGLNPHLPVGDPGWLGLSEGWCGTLRNVAQLHRAIGIGTLLTVPRIPMQASAPTAEDQALAIGILVSFRLFCAVIGRWRCLTL</sequence>
<comment type="caution">
    <text evidence="2">The sequence shown here is derived from an EMBL/GenBank/DDBJ whole genome shotgun (WGS) entry which is preliminary data.</text>
</comment>
<protein>
    <submittedName>
        <fullName evidence="2">Efflux pump antibiotic resistance protein</fullName>
    </submittedName>
</protein>
<organism evidence="2 3">
    <name type="scientific">Aspergillus kawachii</name>
    <name type="common">White koji mold</name>
    <name type="synonym">Aspergillus awamori var. kawachi</name>
    <dbReference type="NCBI Taxonomy" id="1069201"/>
    <lineage>
        <taxon>Eukaryota</taxon>
        <taxon>Fungi</taxon>
        <taxon>Dikarya</taxon>
        <taxon>Ascomycota</taxon>
        <taxon>Pezizomycotina</taxon>
        <taxon>Eurotiomycetes</taxon>
        <taxon>Eurotiomycetidae</taxon>
        <taxon>Eurotiales</taxon>
        <taxon>Aspergillaceae</taxon>
        <taxon>Aspergillus</taxon>
        <taxon>Aspergillus subgen. Circumdati</taxon>
    </lineage>
</organism>
<name>A0A146FA73_ASPKA</name>
<keyword evidence="1" id="KW-1133">Transmembrane helix</keyword>
<dbReference type="AlphaFoldDB" id="A0A146FA73"/>